<dbReference type="eggNOG" id="KOG1849">
    <property type="taxonomic scope" value="Eukaryota"/>
</dbReference>
<dbReference type="HOGENOM" id="CLU_031474_0_0_1"/>
<sequence>MFWSNISAITRRGRVSHIRDSAGSLALIRTFQTSLGKPGSTGHSLIANLLGNVDESCSNSVSLTRFRSLTDASTSITLRREILEAIQNKFPIFHLSDDLQWPRITNNGSPLAHSPERNSKRLQSVYESDLEESGNNDTSLKRYWEHIREKYHSQVLDAKSLLHSKADHLPRHWTVVNIFVTEDKNTLFVTRQRARHEPLIFSLPLQGHREGGDDSHLGFSDALDELKEIVRLSDEGTKSAVNVKIDDKKARAAWWTDRAALDKRLQELLESIEFCWLGAFKTALSQPVNMSTDVLLRLRSRLDKIFKRSLVSHDKKRKTSTRLNDALLECFSMLSPKCRDEELEDFLYFILDLYQLHGTPVAIAEVDVDQVVLDLRSVLEEHATSTEVMSIQDSHLFLVLDKNVQGIPWESIPVLRGQSVSRIPSIDFLLDRMDLVKWHRTQSSDASPSHTDDQVIDRSPVDPRSTYYVLNPSGDLAGTEKRFKAWVNDMRAVGWEGVVGKPPSEQQLLDALLRKDLVIYFGHGGAEQYVRSHKIRHLPRCAATMLWGCSSGALKEMGEFDRIGTPYNYMLAGCPTLVANLWDVTDRDIDKFSQGVFDQIHLTPDDIRRHERESRDASKDTSIITAVAKAREHCKLKYLTGAAPVVYGIPFYL</sequence>
<dbReference type="STRING" id="747525.W4JY69"/>
<name>W4JY69_HETIT</name>
<comment type="catalytic activity">
    <reaction evidence="1">
        <text>All bonds known to be hydrolyzed by this endopeptidase have arginine in P1 and an acidic residue in P4. P6 is often occupied by an acidic residue or by a hydroxy-amino-acid residue, the phosphorylation of which enhances cleavage.</text>
        <dbReference type="EC" id="3.4.22.49"/>
    </reaction>
</comment>
<dbReference type="PANTHER" id="PTHR12792:SF0">
    <property type="entry name" value="SEPARIN"/>
    <property type="match status" value="1"/>
</dbReference>
<dbReference type="GO" id="GO:0072686">
    <property type="term" value="C:mitotic spindle"/>
    <property type="evidence" value="ECO:0007669"/>
    <property type="project" value="TreeGrafter"/>
</dbReference>
<dbReference type="GO" id="GO:0044732">
    <property type="term" value="C:mitotic spindle pole body"/>
    <property type="evidence" value="ECO:0007669"/>
    <property type="project" value="TreeGrafter"/>
</dbReference>
<dbReference type="PROSITE" id="PS51700">
    <property type="entry name" value="SEPARIN"/>
    <property type="match status" value="1"/>
</dbReference>
<dbReference type="Pfam" id="PF03568">
    <property type="entry name" value="Separin_C"/>
    <property type="match status" value="1"/>
</dbReference>
<dbReference type="GO" id="GO:0005634">
    <property type="term" value="C:nucleus"/>
    <property type="evidence" value="ECO:0007669"/>
    <property type="project" value="InterPro"/>
</dbReference>
<dbReference type="InterPro" id="IPR005314">
    <property type="entry name" value="Peptidase_C50"/>
</dbReference>
<proteinExistence type="predicted"/>
<evidence type="ECO:0000256" key="4">
    <source>
        <dbReference type="ARBA" id="ARBA00022829"/>
    </source>
</evidence>
<keyword evidence="4" id="KW-0159">Chromosome partition</keyword>
<evidence type="ECO:0000256" key="1">
    <source>
        <dbReference type="ARBA" id="ARBA00000451"/>
    </source>
</evidence>
<evidence type="ECO:0000313" key="6">
    <source>
        <dbReference type="EMBL" id="ETW77791.1"/>
    </source>
</evidence>
<keyword evidence="3" id="KW-0378">Hydrolase</keyword>
<dbReference type="GO" id="GO:0004197">
    <property type="term" value="F:cysteine-type endopeptidase activity"/>
    <property type="evidence" value="ECO:0007669"/>
    <property type="project" value="InterPro"/>
</dbReference>
<dbReference type="OrthoDB" id="10255632at2759"/>
<evidence type="ECO:0000256" key="2">
    <source>
        <dbReference type="ARBA" id="ARBA00012489"/>
    </source>
</evidence>
<dbReference type="PANTHER" id="PTHR12792">
    <property type="entry name" value="EXTRA SPINDLE POLES 1-RELATED"/>
    <property type="match status" value="1"/>
</dbReference>
<accession>W4JY69</accession>
<organism evidence="6 7">
    <name type="scientific">Heterobasidion irregulare (strain TC 32-1)</name>
    <dbReference type="NCBI Taxonomy" id="747525"/>
    <lineage>
        <taxon>Eukaryota</taxon>
        <taxon>Fungi</taxon>
        <taxon>Dikarya</taxon>
        <taxon>Basidiomycota</taxon>
        <taxon>Agaricomycotina</taxon>
        <taxon>Agaricomycetes</taxon>
        <taxon>Russulales</taxon>
        <taxon>Bondarzewiaceae</taxon>
        <taxon>Heterobasidion</taxon>
        <taxon>Heterobasidion annosum species complex</taxon>
    </lineage>
</organism>
<feature type="domain" description="Peptidase C50" evidence="5">
    <location>
        <begin position="463"/>
        <end position="560"/>
    </location>
</feature>
<dbReference type="InterPro" id="IPR030397">
    <property type="entry name" value="SEPARIN_core_dom"/>
</dbReference>
<dbReference type="RefSeq" id="XP_009549660.1">
    <property type="nucleotide sequence ID" value="XM_009551365.1"/>
</dbReference>
<dbReference type="InParanoid" id="W4JY69"/>
<dbReference type="KEGG" id="hir:HETIRDRAFT_56130"/>
<dbReference type="GO" id="GO:0005737">
    <property type="term" value="C:cytoplasm"/>
    <property type="evidence" value="ECO:0007669"/>
    <property type="project" value="TreeGrafter"/>
</dbReference>
<dbReference type="EC" id="3.4.22.49" evidence="2"/>
<dbReference type="GO" id="GO:0006508">
    <property type="term" value="P:proteolysis"/>
    <property type="evidence" value="ECO:0007669"/>
    <property type="project" value="InterPro"/>
</dbReference>
<dbReference type="GeneID" id="20678349"/>
<protein>
    <recommendedName>
        <fullName evidence="2">separase</fullName>
        <ecNumber evidence="2">3.4.22.49</ecNumber>
    </recommendedName>
</protein>
<dbReference type="AlphaFoldDB" id="W4JY69"/>
<dbReference type="EMBL" id="KI925462">
    <property type="protein sequence ID" value="ETW77791.1"/>
    <property type="molecule type" value="Genomic_DNA"/>
</dbReference>
<evidence type="ECO:0000313" key="7">
    <source>
        <dbReference type="Proteomes" id="UP000030671"/>
    </source>
</evidence>
<dbReference type="Proteomes" id="UP000030671">
    <property type="component" value="Unassembled WGS sequence"/>
</dbReference>
<evidence type="ECO:0000256" key="3">
    <source>
        <dbReference type="ARBA" id="ARBA00022801"/>
    </source>
</evidence>
<keyword evidence="7" id="KW-1185">Reference proteome</keyword>
<reference evidence="6 7" key="1">
    <citation type="journal article" date="2012" name="New Phytol.">
        <title>Insight into trade-off between wood decay and parasitism from the genome of a fungal forest pathogen.</title>
        <authorList>
            <person name="Olson A."/>
            <person name="Aerts A."/>
            <person name="Asiegbu F."/>
            <person name="Belbahri L."/>
            <person name="Bouzid O."/>
            <person name="Broberg A."/>
            <person name="Canback B."/>
            <person name="Coutinho P.M."/>
            <person name="Cullen D."/>
            <person name="Dalman K."/>
            <person name="Deflorio G."/>
            <person name="van Diepen L.T."/>
            <person name="Dunand C."/>
            <person name="Duplessis S."/>
            <person name="Durling M."/>
            <person name="Gonthier P."/>
            <person name="Grimwood J."/>
            <person name="Fossdal C.G."/>
            <person name="Hansson D."/>
            <person name="Henrissat B."/>
            <person name="Hietala A."/>
            <person name="Himmelstrand K."/>
            <person name="Hoffmeister D."/>
            <person name="Hogberg N."/>
            <person name="James T.Y."/>
            <person name="Karlsson M."/>
            <person name="Kohler A."/>
            <person name="Kues U."/>
            <person name="Lee Y.H."/>
            <person name="Lin Y.C."/>
            <person name="Lind M."/>
            <person name="Lindquist E."/>
            <person name="Lombard V."/>
            <person name="Lucas S."/>
            <person name="Lunden K."/>
            <person name="Morin E."/>
            <person name="Murat C."/>
            <person name="Park J."/>
            <person name="Raffaello T."/>
            <person name="Rouze P."/>
            <person name="Salamov A."/>
            <person name="Schmutz J."/>
            <person name="Solheim H."/>
            <person name="Stahlberg J."/>
            <person name="Velez H."/>
            <person name="de Vries R.P."/>
            <person name="Wiebenga A."/>
            <person name="Woodward S."/>
            <person name="Yakovlev I."/>
            <person name="Garbelotto M."/>
            <person name="Martin F."/>
            <person name="Grigoriev I.V."/>
            <person name="Stenlid J."/>
        </authorList>
    </citation>
    <scope>NUCLEOTIDE SEQUENCE [LARGE SCALE GENOMIC DNA]</scope>
    <source>
        <strain evidence="6 7">TC 32-1</strain>
    </source>
</reference>
<evidence type="ECO:0000259" key="5">
    <source>
        <dbReference type="PROSITE" id="PS51700"/>
    </source>
</evidence>
<dbReference type="GO" id="GO:0051307">
    <property type="term" value="P:meiotic chromosome separation"/>
    <property type="evidence" value="ECO:0007669"/>
    <property type="project" value="TreeGrafter"/>
</dbReference>
<gene>
    <name evidence="6" type="ORF">HETIRDRAFT_56130</name>
</gene>